<accession>A0A9P3CWR9</accession>
<evidence type="ECO:0000313" key="2">
    <source>
        <dbReference type="EMBL" id="GIZ45778.1"/>
    </source>
</evidence>
<gene>
    <name evidence="2" type="ORF">CKM354_000893100</name>
</gene>
<dbReference type="PANTHER" id="PTHR47843">
    <property type="entry name" value="BTB DOMAIN-CONTAINING PROTEIN-RELATED"/>
    <property type="match status" value="1"/>
</dbReference>
<comment type="caution">
    <text evidence="2">The sequence shown here is derived from an EMBL/GenBank/DDBJ whole genome shotgun (WGS) entry which is preliminary data.</text>
</comment>
<dbReference type="SUPFAM" id="SSF54695">
    <property type="entry name" value="POZ domain"/>
    <property type="match status" value="1"/>
</dbReference>
<dbReference type="InterPro" id="IPR000210">
    <property type="entry name" value="BTB/POZ_dom"/>
</dbReference>
<dbReference type="EMBL" id="BOLY01000005">
    <property type="protein sequence ID" value="GIZ45778.1"/>
    <property type="molecule type" value="Genomic_DNA"/>
</dbReference>
<dbReference type="PANTHER" id="PTHR47843:SF2">
    <property type="entry name" value="BTB DOMAIN-CONTAINING PROTEIN"/>
    <property type="match status" value="1"/>
</dbReference>
<organism evidence="2 3">
    <name type="scientific">Cercospora kikuchii</name>
    <dbReference type="NCBI Taxonomy" id="84275"/>
    <lineage>
        <taxon>Eukaryota</taxon>
        <taxon>Fungi</taxon>
        <taxon>Dikarya</taxon>
        <taxon>Ascomycota</taxon>
        <taxon>Pezizomycotina</taxon>
        <taxon>Dothideomycetes</taxon>
        <taxon>Dothideomycetidae</taxon>
        <taxon>Mycosphaerellales</taxon>
        <taxon>Mycosphaerellaceae</taxon>
        <taxon>Cercospora</taxon>
    </lineage>
</organism>
<dbReference type="OrthoDB" id="194443at2759"/>
<sequence length="238" mass="27216">MAPPSTPDKYPPPEAFDKIITINVGVKTEDAVEGTNTFKVHKGVLCFYSGYFDACLNGQFAEAFRGAVDLAEDDPGTFKHFVAWLYTRQLPLNHEAETGGGQWQSIIRLWVLADKREVPLLANRCINALRELIAVRWEVPINRLKFVYGNTTPDSPLRRFIIFYIAVASGLQVKDEQRQNFPADALWDMLKLSYNRDTSKYMSFDEILAMDLCQYHQHEKDVRCPPESTAHIKRKTKS</sequence>
<dbReference type="PROSITE" id="PS50097">
    <property type="entry name" value="BTB"/>
    <property type="match status" value="1"/>
</dbReference>
<dbReference type="GeneID" id="68294506"/>
<keyword evidence="3" id="KW-1185">Reference proteome</keyword>
<dbReference type="RefSeq" id="XP_044660265.1">
    <property type="nucleotide sequence ID" value="XM_044804330.1"/>
</dbReference>
<feature type="domain" description="BTB" evidence="1">
    <location>
        <begin position="16"/>
        <end position="94"/>
    </location>
</feature>
<protein>
    <recommendedName>
        <fullName evidence="1">BTB domain-containing protein</fullName>
    </recommendedName>
</protein>
<dbReference type="SMART" id="SM00225">
    <property type="entry name" value="BTB"/>
    <property type="match status" value="1"/>
</dbReference>
<dbReference type="Gene3D" id="3.30.710.10">
    <property type="entry name" value="Potassium Channel Kv1.1, Chain A"/>
    <property type="match status" value="1"/>
</dbReference>
<dbReference type="CDD" id="cd18186">
    <property type="entry name" value="BTB_POZ_ZBTB_KLHL-like"/>
    <property type="match status" value="1"/>
</dbReference>
<dbReference type="Proteomes" id="UP000825890">
    <property type="component" value="Unassembled WGS sequence"/>
</dbReference>
<name>A0A9P3CWR9_9PEZI</name>
<dbReference type="AlphaFoldDB" id="A0A9P3CWR9"/>
<proteinExistence type="predicted"/>
<dbReference type="InterPro" id="IPR011333">
    <property type="entry name" value="SKP1/BTB/POZ_sf"/>
</dbReference>
<dbReference type="Pfam" id="PF00651">
    <property type="entry name" value="BTB"/>
    <property type="match status" value="1"/>
</dbReference>
<reference evidence="2 3" key="1">
    <citation type="submission" date="2021-01" db="EMBL/GenBank/DDBJ databases">
        <title>Cercospora kikuchii MAFF 305040 whole genome shotgun sequence.</title>
        <authorList>
            <person name="Kashiwa T."/>
            <person name="Suzuki T."/>
        </authorList>
    </citation>
    <scope>NUCLEOTIDE SEQUENCE [LARGE SCALE GENOMIC DNA]</scope>
    <source>
        <strain evidence="2 3">MAFF 305040</strain>
    </source>
</reference>
<evidence type="ECO:0000313" key="3">
    <source>
        <dbReference type="Proteomes" id="UP000825890"/>
    </source>
</evidence>
<evidence type="ECO:0000259" key="1">
    <source>
        <dbReference type="PROSITE" id="PS50097"/>
    </source>
</evidence>